<dbReference type="OrthoDB" id="5372935at2759"/>
<dbReference type="EMBL" id="ML976614">
    <property type="protein sequence ID" value="KAF1850709.1"/>
    <property type="molecule type" value="Genomic_DNA"/>
</dbReference>
<accession>A0A9P4GSH4</accession>
<organism evidence="1 2">
    <name type="scientific">Cucurbitaria berberidis CBS 394.84</name>
    <dbReference type="NCBI Taxonomy" id="1168544"/>
    <lineage>
        <taxon>Eukaryota</taxon>
        <taxon>Fungi</taxon>
        <taxon>Dikarya</taxon>
        <taxon>Ascomycota</taxon>
        <taxon>Pezizomycotina</taxon>
        <taxon>Dothideomycetes</taxon>
        <taxon>Pleosporomycetidae</taxon>
        <taxon>Pleosporales</taxon>
        <taxon>Pleosporineae</taxon>
        <taxon>Cucurbitariaceae</taxon>
        <taxon>Cucurbitaria</taxon>
    </lineage>
</organism>
<dbReference type="AlphaFoldDB" id="A0A9P4GSH4"/>
<protein>
    <submittedName>
        <fullName evidence="1">Uncharacterized protein</fullName>
    </submittedName>
</protein>
<dbReference type="GeneID" id="63849714"/>
<evidence type="ECO:0000313" key="2">
    <source>
        <dbReference type="Proteomes" id="UP000800039"/>
    </source>
</evidence>
<reference evidence="1" key="1">
    <citation type="submission" date="2020-01" db="EMBL/GenBank/DDBJ databases">
        <authorList>
            <consortium name="DOE Joint Genome Institute"/>
            <person name="Haridas S."/>
            <person name="Albert R."/>
            <person name="Binder M."/>
            <person name="Bloem J."/>
            <person name="Labutti K."/>
            <person name="Salamov A."/>
            <person name="Andreopoulos B."/>
            <person name="Baker S.E."/>
            <person name="Barry K."/>
            <person name="Bills G."/>
            <person name="Bluhm B.H."/>
            <person name="Cannon C."/>
            <person name="Castanera R."/>
            <person name="Culley D.E."/>
            <person name="Daum C."/>
            <person name="Ezra D."/>
            <person name="Gonzalez J.B."/>
            <person name="Henrissat B."/>
            <person name="Kuo A."/>
            <person name="Liang C."/>
            <person name="Lipzen A."/>
            <person name="Lutzoni F."/>
            <person name="Magnuson J."/>
            <person name="Mondo S."/>
            <person name="Nolan M."/>
            <person name="Ohm R."/>
            <person name="Pangilinan J."/>
            <person name="Park H.-J."/>
            <person name="Ramirez L."/>
            <person name="Alfaro M."/>
            <person name="Sun H."/>
            <person name="Tritt A."/>
            <person name="Yoshinaga Y."/>
            <person name="Zwiers L.-H."/>
            <person name="Turgeon B.G."/>
            <person name="Goodwin S.B."/>
            <person name="Spatafora J.W."/>
            <person name="Crous P.W."/>
            <person name="Grigoriev I.V."/>
        </authorList>
    </citation>
    <scope>NUCLEOTIDE SEQUENCE</scope>
    <source>
        <strain evidence="1">CBS 394.84</strain>
    </source>
</reference>
<sequence>MALPNQAPETSSKVQPIEMIETKEADKNNQLSQHNHRPGVFNFFALPRELRDVIYYLYLYRPRSVVYNPRSPPAFPFAHPEDITNLFLVSRQAYEEGLQVFCRYNTVKIGDPDHIVKNLEGKLRMFPDKPGRMLQCVSREYFESTSGYVVRDTSFSAQTPAKVFILMLQDMYTFKSYFPKLRQFTAEWYAWNPFFKKNGMNFRGQNEEEKIQTWLVWMRRHVQEEHMVPPRGLRFELCIHNSMQAHENAMNEAYEILLRETPTPRDESMELEESGKRWLEVAWGEV</sequence>
<name>A0A9P4GSH4_9PLEO</name>
<proteinExistence type="predicted"/>
<keyword evidence="2" id="KW-1185">Reference proteome</keyword>
<evidence type="ECO:0000313" key="1">
    <source>
        <dbReference type="EMBL" id="KAF1850709.1"/>
    </source>
</evidence>
<comment type="caution">
    <text evidence="1">The sequence shown here is derived from an EMBL/GenBank/DDBJ whole genome shotgun (WGS) entry which is preliminary data.</text>
</comment>
<dbReference type="Proteomes" id="UP000800039">
    <property type="component" value="Unassembled WGS sequence"/>
</dbReference>
<gene>
    <name evidence="1" type="ORF">K460DRAFT_361472</name>
</gene>
<dbReference type="RefSeq" id="XP_040793272.1">
    <property type="nucleotide sequence ID" value="XM_040932463.1"/>
</dbReference>